<dbReference type="Proteomes" id="UP000682811">
    <property type="component" value="Unassembled WGS sequence"/>
</dbReference>
<dbReference type="Gene3D" id="1.50.10.20">
    <property type="match status" value="1"/>
</dbReference>
<dbReference type="RefSeq" id="WP_194232911.1">
    <property type="nucleotide sequence ID" value="NZ_AP025343.1"/>
</dbReference>
<reference evidence="1 2" key="1">
    <citation type="submission" date="2021-03" db="EMBL/GenBank/DDBJ databases">
        <title>Antimicrobial resistance genes in bacteria isolated from Japanese honey, and their potential for conferring macrolide and lincosamide resistance in the American foulbrood pathogen Paenibacillus larvae.</title>
        <authorList>
            <person name="Okamoto M."/>
            <person name="Kumagai M."/>
            <person name="Kanamori H."/>
            <person name="Takamatsu D."/>
        </authorList>
    </citation>
    <scope>NUCLEOTIDE SEQUENCE [LARGE SCALE GENOMIC DNA]</scope>
    <source>
        <strain evidence="1 2">J34TS1</strain>
    </source>
</reference>
<gene>
    <name evidence="1" type="ORF">J34TS1_16160</name>
</gene>
<proteinExistence type="predicted"/>
<name>A0A919Y8C8_9BACL</name>
<dbReference type="AlphaFoldDB" id="A0A919Y8C8"/>
<dbReference type="EMBL" id="BORT01000005">
    <property type="protein sequence ID" value="GIO46851.1"/>
    <property type="molecule type" value="Genomic_DNA"/>
</dbReference>
<sequence>MSLSKSIEYVKQNSTDPFDIVRLKNILDRKIPDDEELVGLIKSQRQDGSWSPFWAKDSSSLDATCYRLAMLEQAGIKTHPVIERAIEFITKQMNEMGYFEENNIPIDMCPPWVMPGDIKARLYLTANCGFWINHYSSNIDNRIITYLREHIDINGNINSYLHTNWLIGGLFYSLGLFKEAEAIFQCLCEQFPKLSSDNLAWLINTLIVSGVNNEEEIIKKSITRLIELRNNDGSWSSDDGSLKDIHTTIESIRALSCVGIS</sequence>
<evidence type="ECO:0000313" key="2">
    <source>
        <dbReference type="Proteomes" id="UP000682811"/>
    </source>
</evidence>
<comment type="caution">
    <text evidence="1">The sequence shown here is derived from an EMBL/GenBank/DDBJ whole genome shotgun (WGS) entry which is preliminary data.</text>
</comment>
<dbReference type="SUPFAM" id="SSF48239">
    <property type="entry name" value="Terpenoid cyclases/Protein prenyltransferases"/>
    <property type="match status" value="1"/>
</dbReference>
<accession>A0A919Y8C8</accession>
<dbReference type="CDD" id="cd00688">
    <property type="entry name" value="ISOPREN_C2_like"/>
    <property type="match status" value="1"/>
</dbReference>
<keyword evidence="2" id="KW-1185">Reference proteome</keyword>
<evidence type="ECO:0000313" key="1">
    <source>
        <dbReference type="EMBL" id="GIO46851.1"/>
    </source>
</evidence>
<organism evidence="1 2">
    <name type="scientific">Paenibacillus azoreducens</name>
    <dbReference type="NCBI Taxonomy" id="116718"/>
    <lineage>
        <taxon>Bacteria</taxon>
        <taxon>Bacillati</taxon>
        <taxon>Bacillota</taxon>
        <taxon>Bacilli</taxon>
        <taxon>Bacillales</taxon>
        <taxon>Paenibacillaceae</taxon>
        <taxon>Paenibacillus</taxon>
    </lineage>
</organism>
<protein>
    <submittedName>
        <fullName evidence="1">Uncharacterized protein</fullName>
    </submittedName>
</protein>
<dbReference type="InterPro" id="IPR008930">
    <property type="entry name" value="Terpenoid_cyclase/PrenylTrfase"/>
</dbReference>